<protein>
    <submittedName>
        <fullName evidence="6">N-methyl-L-tryptophan oxidase</fullName>
        <ecNumber evidence="6">1.5.3.2</ecNumber>
    </submittedName>
</protein>
<evidence type="ECO:0000256" key="2">
    <source>
        <dbReference type="ARBA" id="ARBA00022630"/>
    </source>
</evidence>
<keyword evidence="2" id="KW-0285">Flavoprotein</keyword>
<evidence type="ECO:0000313" key="6">
    <source>
        <dbReference type="EMBL" id="TPE60606.1"/>
    </source>
</evidence>
<comment type="cofactor">
    <cofactor evidence="1">
        <name>FAD</name>
        <dbReference type="ChEBI" id="CHEBI:57692"/>
    </cofactor>
</comment>
<dbReference type="Pfam" id="PF01266">
    <property type="entry name" value="DAO"/>
    <property type="match status" value="1"/>
</dbReference>
<dbReference type="InterPro" id="IPR006076">
    <property type="entry name" value="FAD-dep_OxRdtase"/>
</dbReference>
<dbReference type="SUPFAM" id="SSF54373">
    <property type="entry name" value="FAD-linked reductases, C-terminal domain"/>
    <property type="match status" value="1"/>
</dbReference>
<evidence type="ECO:0000256" key="4">
    <source>
        <dbReference type="ARBA" id="ARBA00023002"/>
    </source>
</evidence>
<dbReference type="RefSeq" id="WP_140928542.1">
    <property type="nucleotide sequence ID" value="NZ_VFSU01000026.1"/>
</dbReference>
<dbReference type="Gene3D" id="3.30.9.10">
    <property type="entry name" value="D-Amino Acid Oxidase, subunit A, domain 2"/>
    <property type="match status" value="1"/>
</dbReference>
<evidence type="ECO:0000259" key="5">
    <source>
        <dbReference type="Pfam" id="PF01266"/>
    </source>
</evidence>
<dbReference type="InterPro" id="IPR036188">
    <property type="entry name" value="FAD/NAD-bd_sf"/>
</dbReference>
<dbReference type="EMBL" id="VFSU01000026">
    <property type="protein sequence ID" value="TPE60606.1"/>
    <property type="molecule type" value="Genomic_DNA"/>
</dbReference>
<dbReference type="GO" id="GO:0008115">
    <property type="term" value="F:sarcosine oxidase activity"/>
    <property type="evidence" value="ECO:0007669"/>
    <property type="project" value="TreeGrafter"/>
</dbReference>
<dbReference type="EC" id="1.5.3.2" evidence="6"/>
<evidence type="ECO:0000256" key="3">
    <source>
        <dbReference type="ARBA" id="ARBA00022827"/>
    </source>
</evidence>
<keyword evidence="7" id="KW-1185">Reference proteome</keyword>
<sequence length="387" mass="41247">MTRPEVIVIGLGAVGSATAWQLARRGVKVLGIDRWHPPHAMGSTHGETRITRTAIGEGEQFVPLVRRSDEIWAELEERNGPLGLRCGALIIGAEGGSTVMHGRPGFVAGTVAAAQAFGVPYEVLTAAECRRRFPAFHPADSDLVYYEPGAGMLFPERCVVAQLDAAREAGAMLRTGEQMLRYENISGGVRITTDKGVYEAAEAVLAAGAWSPGFAPTALARTSVTRQLLHWLQPQHPALFEAGRCPVYIWAHGPTSDDSFYGFPLVPGAEANGVKIADEQFLNPIDDPDHVNRDSSDAETDALHADHLDGRLSGLGRTALRRATCLYTSTADAGFILDRLPGTDAITLVSACSGHGFKHSAAVGEQVALMVHEGRRTPPEGFSPAAA</sequence>
<dbReference type="OrthoDB" id="9806257at2"/>
<name>A0A501XJ80_9SPHN</name>
<dbReference type="NCBIfam" id="NF008425">
    <property type="entry name" value="PRK11259.1"/>
    <property type="match status" value="1"/>
</dbReference>
<dbReference type="GO" id="GO:0050660">
    <property type="term" value="F:flavin adenine dinucleotide binding"/>
    <property type="evidence" value="ECO:0007669"/>
    <property type="project" value="InterPro"/>
</dbReference>
<keyword evidence="3" id="KW-0274">FAD</keyword>
<dbReference type="Proteomes" id="UP000319897">
    <property type="component" value="Unassembled WGS sequence"/>
</dbReference>
<evidence type="ECO:0000256" key="1">
    <source>
        <dbReference type="ARBA" id="ARBA00001974"/>
    </source>
</evidence>
<dbReference type="AlphaFoldDB" id="A0A501XJ80"/>
<reference evidence="6 7" key="1">
    <citation type="submission" date="2019-06" db="EMBL/GenBank/DDBJ databases">
        <authorList>
            <person name="Lee I."/>
            <person name="Jang G.I."/>
            <person name="Hwang C.Y."/>
        </authorList>
    </citation>
    <scope>NUCLEOTIDE SEQUENCE [LARGE SCALE GENOMIC DNA]</scope>
    <source>
        <strain evidence="6 7">PAMC 28131</strain>
    </source>
</reference>
<dbReference type="GO" id="GO:0050131">
    <property type="term" value="F:N-methyl-L-amino-acid oxidase activity"/>
    <property type="evidence" value="ECO:0007669"/>
    <property type="project" value="UniProtKB-EC"/>
</dbReference>
<comment type="caution">
    <text evidence="6">The sequence shown here is derived from an EMBL/GenBank/DDBJ whole genome shotgun (WGS) entry which is preliminary data.</text>
</comment>
<keyword evidence="4 6" id="KW-0560">Oxidoreductase</keyword>
<dbReference type="SUPFAM" id="SSF51905">
    <property type="entry name" value="FAD/NAD(P)-binding domain"/>
    <property type="match status" value="1"/>
</dbReference>
<gene>
    <name evidence="6" type="primary">solA</name>
    <name evidence="6" type="ORF">FJQ54_11485</name>
</gene>
<evidence type="ECO:0000313" key="7">
    <source>
        <dbReference type="Proteomes" id="UP000319897"/>
    </source>
</evidence>
<dbReference type="PANTHER" id="PTHR10961:SF7">
    <property type="entry name" value="FAD DEPENDENT OXIDOREDUCTASE DOMAIN-CONTAINING PROTEIN"/>
    <property type="match status" value="1"/>
</dbReference>
<dbReference type="Gene3D" id="3.50.50.60">
    <property type="entry name" value="FAD/NAD(P)-binding domain"/>
    <property type="match status" value="1"/>
</dbReference>
<accession>A0A501XJ80</accession>
<dbReference type="InterPro" id="IPR045170">
    <property type="entry name" value="MTOX"/>
</dbReference>
<dbReference type="PANTHER" id="PTHR10961">
    <property type="entry name" value="PEROXISOMAL SARCOSINE OXIDASE"/>
    <property type="match status" value="1"/>
</dbReference>
<organism evidence="6 7">
    <name type="scientific">Sandaracinobacter neustonicus</name>
    <dbReference type="NCBI Taxonomy" id="1715348"/>
    <lineage>
        <taxon>Bacteria</taxon>
        <taxon>Pseudomonadati</taxon>
        <taxon>Pseudomonadota</taxon>
        <taxon>Alphaproteobacteria</taxon>
        <taxon>Sphingomonadales</taxon>
        <taxon>Sphingosinicellaceae</taxon>
        <taxon>Sandaracinobacter</taxon>
    </lineage>
</organism>
<feature type="domain" description="FAD dependent oxidoreductase" evidence="5">
    <location>
        <begin position="6"/>
        <end position="368"/>
    </location>
</feature>
<proteinExistence type="predicted"/>